<evidence type="ECO:0000313" key="2">
    <source>
        <dbReference type="EMBL" id="ETI67748.1"/>
    </source>
</evidence>
<comment type="caution">
    <text evidence="2">The sequence shown here is derived from an EMBL/GenBank/DDBJ whole genome shotgun (WGS) entry which is preliminary data.</text>
</comment>
<dbReference type="Proteomes" id="UP000018877">
    <property type="component" value="Unassembled WGS sequence"/>
</dbReference>
<protein>
    <submittedName>
        <fullName evidence="2">Uncharacterized protein</fullName>
    </submittedName>
</protein>
<feature type="signal peptide" evidence="1">
    <location>
        <begin position="1"/>
        <end position="25"/>
    </location>
</feature>
<reference evidence="2 3" key="1">
    <citation type="journal article" date="2014" name="Environ. Microbiol.">
        <title>The nitrate-ammonifying and nosZ-carrying bacterium Bacillus vireti is a potent source and sink for nitric and nitrous oxide under high nitrate conditions.</title>
        <authorList>
            <person name="Mania D."/>
            <person name="Heylen K."/>
            <person name="van Spanning R.J."/>
            <person name="Frostegard A."/>
        </authorList>
    </citation>
    <scope>NUCLEOTIDE SEQUENCE [LARGE SCALE GENOMIC DNA]</scope>
    <source>
        <strain evidence="2 3">LMG 21834</strain>
    </source>
</reference>
<evidence type="ECO:0000256" key="1">
    <source>
        <dbReference type="SAM" id="SignalP"/>
    </source>
</evidence>
<dbReference type="AlphaFoldDB" id="A0AB94IL70"/>
<organism evidence="2 3">
    <name type="scientific">Neobacillus vireti LMG 21834</name>
    <dbReference type="NCBI Taxonomy" id="1131730"/>
    <lineage>
        <taxon>Bacteria</taxon>
        <taxon>Bacillati</taxon>
        <taxon>Bacillota</taxon>
        <taxon>Bacilli</taxon>
        <taxon>Bacillales</taxon>
        <taxon>Bacillaceae</taxon>
        <taxon>Neobacillus</taxon>
    </lineage>
</organism>
<name>A0AB94IL70_9BACI</name>
<gene>
    <name evidence="2" type="ORF">BAVI_15912</name>
</gene>
<dbReference type="EMBL" id="ALAN01000086">
    <property type="protein sequence ID" value="ETI67748.1"/>
    <property type="molecule type" value="Genomic_DNA"/>
</dbReference>
<proteinExistence type="predicted"/>
<keyword evidence="1" id="KW-0732">Signal</keyword>
<accession>A0AB94IL70</accession>
<dbReference type="RefSeq" id="WP_024029361.1">
    <property type="nucleotide sequence ID" value="NZ_ALAN01000086.1"/>
</dbReference>
<keyword evidence="3" id="KW-1185">Reference proteome</keyword>
<evidence type="ECO:0000313" key="3">
    <source>
        <dbReference type="Proteomes" id="UP000018877"/>
    </source>
</evidence>
<feature type="chain" id="PRO_5044497510" evidence="1">
    <location>
        <begin position="26"/>
        <end position="234"/>
    </location>
</feature>
<sequence length="234" mass="27325">MIKSMSILIFYLMMFFAMSFENAYAAERVVVNSLHTDRWYNNVYLMADKIDWMTFRNFTVQVGDKGEDLYHFPKWESGKYDTYLFRDDLDGNKLTDVIIVLDNFQDPIHILNQVLEPYSVYKEVPVEPVNDAVKRLVRMKKEGNIVTIKTKQKTYKVNVKPFHYTTAKPSSTKVYIDLDETDYTVLNHKLIAEAPVLITIGGGIGYLKFTYGWNGSRYEVKSVSFKQDIPKQYD</sequence>